<sequence length="178" mass="18898">MPLYAFKAHTPRIHPSVFVAPSAQIIGNVRIGRDSSVWFQTVIRGDLDAITIGEKTNIQDLCMCHADEGIPLTIGHGITIGHRSVIHGCTIGDGCLVGMGAVIMNQAVIGEGSVIAAGAVVLENTVIPPHSLVTGSPGKVKKTYDNPEQLAESIRAMSDSYLESARSFLSPGSFYEIK</sequence>
<gene>
    <name evidence="1" type="ORF">Dpo_10c01560</name>
</gene>
<comment type="caution">
    <text evidence="1">The sequence shown here is derived from an EMBL/GenBank/DDBJ whole genome shotgun (WGS) entry which is preliminary data.</text>
</comment>
<keyword evidence="1" id="KW-0808">Transferase</keyword>
<dbReference type="PANTHER" id="PTHR13061">
    <property type="entry name" value="DYNACTIN SUBUNIT P25"/>
    <property type="match status" value="1"/>
</dbReference>
<dbReference type="EMBL" id="APJX01000010">
    <property type="protein sequence ID" value="EMS78162.1"/>
    <property type="molecule type" value="Genomic_DNA"/>
</dbReference>
<dbReference type="RefSeq" id="WP_006967977.1">
    <property type="nucleotide sequence ID" value="NZ_APJX01000010.1"/>
</dbReference>
<dbReference type="Proteomes" id="UP000014216">
    <property type="component" value="Unassembled WGS sequence"/>
</dbReference>
<dbReference type="SUPFAM" id="SSF51161">
    <property type="entry name" value="Trimeric LpxA-like enzymes"/>
    <property type="match status" value="1"/>
</dbReference>
<dbReference type="CDD" id="cd04645">
    <property type="entry name" value="LbH_gamma_CA_like"/>
    <property type="match status" value="1"/>
</dbReference>
<evidence type="ECO:0000313" key="2">
    <source>
        <dbReference type="Proteomes" id="UP000014216"/>
    </source>
</evidence>
<dbReference type="InterPro" id="IPR050484">
    <property type="entry name" value="Transf_Hexapept/Carb_Anhydrase"/>
</dbReference>
<name>S0G1X2_9BACT</name>
<dbReference type="Pfam" id="PF00132">
    <property type="entry name" value="Hexapep"/>
    <property type="match status" value="1"/>
</dbReference>
<organism evidence="1 2">
    <name type="scientific">Desulfotignum phosphitoxidans DSM 13687</name>
    <dbReference type="NCBI Taxonomy" id="1286635"/>
    <lineage>
        <taxon>Bacteria</taxon>
        <taxon>Pseudomonadati</taxon>
        <taxon>Thermodesulfobacteriota</taxon>
        <taxon>Desulfobacteria</taxon>
        <taxon>Desulfobacterales</taxon>
        <taxon>Desulfobacteraceae</taxon>
        <taxon>Desulfotignum</taxon>
    </lineage>
</organism>
<evidence type="ECO:0000313" key="1">
    <source>
        <dbReference type="EMBL" id="EMS78162.1"/>
    </source>
</evidence>
<reference evidence="1 2" key="1">
    <citation type="journal article" date="2013" name="Genome Announc.">
        <title>Draft Genome Sequence of Desulfotignum phosphitoxidans DSM 13687 Strain FiPS-3.</title>
        <authorList>
            <person name="Poehlein A."/>
            <person name="Daniel R."/>
            <person name="Simeonova D.D."/>
        </authorList>
    </citation>
    <scope>NUCLEOTIDE SEQUENCE [LARGE SCALE GENOMIC DNA]</scope>
    <source>
        <strain evidence="1 2">DSM 13687</strain>
    </source>
</reference>
<dbReference type="Gene3D" id="2.160.10.10">
    <property type="entry name" value="Hexapeptide repeat proteins"/>
    <property type="match status" value="1"/>
</dbReference>
<dbReference type="InterPro" id="IPR001451">
    <property type="entry name" value="Hexapep"/>
</dbReference>
<accession>S0G1X2</accession>
<dbReference type="GO" id="GO:0016740">
    <property type="term" value="F:transferase activity"/>
    <property type="evidence" value="ECO:0007669"/>
    <property type="project" value="UniProtKB-KW"/>
</dbReference>
<dbReference type="OrthoDB" id="9803036at2"/>
<keyword evidence="2" id="KW-1185">Reference proteome</keyword>
<dbReference type="AlphaFoldDB" id="S0G1X2"/>
<dbReference type="InterPro" id="IPR011004">
    <property type="entry name" value="Trimer_LpxA-like_sf"/>
</dbReference>
<proteinExistence type="predicted"/>
<dbReference type="InterPro" id="IPR047324">
    <property type="entry name" value="LbH_gamma_CA-like"/>
</dbReference>
<dbReference type="PANTHER" id="PTHR13061:SF29">
    <property type="entry name" value="GAMMA CARBONIC ANHYDRASE-LIKE 1, MITOCHONDRIAL-RELATED"/>
    <property type="match status" value="1"/>
</dbReference>
<protein>
    <submittedName>
        <fullName evidence="1">Carbonic anhydrase / acetyltransferase family protein</fullName>
    </submittedName>
</protein>